<feature type="domain" description="Reverse transcriptase" evidence="2">
    <location>
        <begin position="525"/>
        <end position="794"/>
    </location>
</feature>
<keyword evidence="4" id="KW-1185">Reference proteome</keyword>
<dbReference type="Pfam" id="PF00078">
    <property type="entry name" value="RVT_1"/>
    <property type="match status" value="1"/>
</dbReference>
<dbReference type="SUPFAM" id="SSF56219">
    <property type="entry name" value="DNase I-like"/>
    <property type="match status" value="1"/>
</dbReference>
<feature type="compositionally biased region" description="Gly residues" evidence="1">
    <location>
        <begin position="30"/>
        <end position="47"/>
    </location>
</feature>
<comment type="caution">
    <text evidence="3">The sequence shown here is derived from an EMBL/GenBank/DDBJ whole genome shotgun (WGS) entry which is preliminary data.</text>
</comment>
<keyword evidence="3" id="KW-0808">Transferase</keyword>
<reference evidence="3" key="1">
    <citation type="journal article" date="2023" name="Front. Mar. Sci.">
        <title>A new Merluccius polli reference genome to investigate the effects of global change in West African waters.</title>
        <authorList>
            <person name="Mateo J.L."/>
            <person name="Blanco-Fernandez C."/>
            <person name="Garcia-Vazquez E."/>
            <person name="Machado-Schiaffino G."/>
        </authorList>
    </citation>
    <scope>NUCLEOTIDE SEQUENCE</scope>
    <source>
        <strain evidence="3">C29</strain>
        <tissue evidence="3">Fin</tissue>
    </source>
</reference>
<accession>A0AA47ML14</accession>
<dbReference type="InterPro" id="IPR005135">
    <property type="entry name" value="Endo/exonuclease/phosphatase"/>
</dbReference>
<dbReference type="PROSITE" id="PS50878">
    <property type="entry name" value="RT_POL"/>
    <property type="match status" value="1"/>
</dbReference>
<dbReference type="Pfam" id="PF14529">
    <property type="entry name" value="Exo_endo_phos_2"/>
    <property type="match status" value="1"/>
</dbReference>
<dbReference type="Proteomes" id="UP001174136">
    <property type="component" value="Unassembled WGS sequence"/>
</dbReference>
<keyword evidence="3" id="KW-0548">Nucleotidyltransferase</keyword>
<protein>
    <submittedName>
        <fullName evidence="3">RNA-directed DNA polymerase from transposon X-element</fullName>
    </submittedName>
</protein>
<dbReference type="SUPFAM" id="SSF56672">
    <property type="entry name" value="DNA/RNA polymerases"/>
    <property type="match status" value="1"/>
</dbReference>
<sequence length="904" mass="102607">MAALGVAQSSPRDKLEVRAATTPVTAVADAGGGGRLYPQTAGGGGGEYQQQTTTRTSALRPTKQKQKGLNPAIKKYRKTNIFKTLNHAKIVWDPKSKPTGLLGGHLNIRSAVSKQSQLEHLLSDSNLDFLGLSETWLKKNSSVAAINFPGYNLFRRDRMGGKADSLFYEQLETMLKECDNKMELLLFGDLNCNWSIKSNRKKLKEITDKYNLTQLVEGPTRITNTSQTQIDLMFTNRPERITKSYNLITGISDHNITLLVRKLTSKRFDNTTKSKSTHQRIPKNEIDNLDRALKLTEWSNILCSQDIESSSRNFVTTINRVVTPFIRNVKYRPRKKNTLPWLNGALWHQMRERDSALKKSLKTGYSSDRQIFTSLRNKVVRNLRKAKADFFIKVIEDARGNGKLIWENLNKLTGRNKDQKTREHELKVNGILTLDHDVIANTFNSFFIDSVEELAQSFSSSNWTCTPINDDKPIFRIGEITESAVVEIMSSLRDSKAKDAYNMDTTFLKTHKDALVCPIVQLINLSIKQCIFPSNWKKAVVTPIFKAGDQSNVSNYRPISILPVVSKVAEKWVAQQLTAHLNSGHNPLHPLQFGFRPNHSTETANCYFLESVKSKLDAGGIVGAVFLDLKKAFDTVDHQVLLSKLSFFNFSTETVEWMRSYLVNRKQSVRIGNTQSTYLNCNIGVPQGSILGPILFSLYINDLPSICPTVSIQMYADDTVLYIHTKNKQLAAEKLTAAMVHVSDWLRNSCLHLNTNKTVCMFFSRNSTDPDTDILIKGNSIQVVSQFKYLGITLDSNLTFQKHVKNVANKIKFNLSNFRHIRPYLTTDAAKLFMHAMIFSHITYCFTTWSQTNLTTLKPIESLYKQTLKTLDQKPNRYHHCHIVQKYNLLNFDSLKHCRCLSHV</sequence>
<proteinExistence type="predicted"/>
<organism evidence="3 4">
    <name type="scientific">Merluccius polli</name>
    <name type="common">Benguela hake</name>
    <name type="synonym">Merluccius cadenati</name>
    <dbReference type="NCBI Taxonomy" id="89951"/>
    <lineage>
        <taxon>Eukaryota</taxon>
        <taxon>Metazoa</taxon>
        <taxon>Chordata</taxon>
        <taxon>Craniata</taxon>
        <taxon>Vertebrata</taxon>
        <taxon>Euteleostomi</taxon>
        <taxon>Actinopterygii</taxon>
        <taxon>Neopterygii</taxon>
        <taxon>Teleostei</taxon>
        <taxon>Neoteleostei</taxon>
        <taxon>Acanthomorphata</taxon>
        <taxon>Zeiogadaria</taxon>
        <taxon>Gadariae</taxon>
        <taxon>Gadiformes</taxon>
        <taxon>Gadoidei</taxon>
        <taxon>Merlucciidae</taxon>
        <taxon>Merluccius</taxon>
    </lineage>
</organism>
<dbReference type="CDD" id="cd01650">
    <property type="entry name" value="RT_nLTR_like"/>
    <property type="match status" value="1"/>
</dbReference>
<gene>
    <name evidence="3" type="ORF">N1851_019952</name>
</gene>
<dbReference type="InterPro" id="IPR000477">
    <property type="entry name" value="RT_dom"/>
</dbReference>
<dbReference type="GO" id="GO:0003964">
    <property type="term" value="F:RNA-directed DNA polymerase activity"/>
    <property type="evidence" value="ECO:0007669"/>
    <property type="project" value="UniProtKB-KW"/>
</dbReference>
<keyword evidence="3" id="KW-0695">RNA-directed DNA polymerase</keyword>
<dbReference type="AlphaFoldDB" id="A0AA47ML14"/>
<evidence type="ECO:0000313" key="4">
    <source>
        <dbReference type="Proteomes" id="UP001174136"/>
    </source>
</evidence>
<dbReference type="Gene3D" id="3.60.10.10">
    <property type="entry name" value="Endonuclease/exonuclease/phosphatase"/>
    <property type="match status" value="2"/>
</dbReference>
<feature type="region of interest" description="Disordered" evidence="1">
    <location>
        <begin position="28"/>
        <end position="68"/>
    </location>
</feature>
<dbReference type="InterPro" id="IPR036691">
    <property type="entry name" value="Endo/exonu/phosph_ase_sf"/>
</dbReference>
<evidence type="ECO:0000313" key="3">
    <source>
        <dbReference type="EMBL" id="KAK0142318.1"/>
    </source>
</evidence>
<evidence type="ECO:0000256" key="1">
    <source>
        <dbReference type="SAM" id="MobiDB-lite"/>
    </source>
</evidence>
<dbReference type="PANTHER" id="PTHR33332">
    <property type="entry name" value="REVERSE TRANSCRIPTASE DOMAIN-CONTAINING PROTEIN"/>
    <property type="match status" value="1"/>
</dbReference>
<name>A0AA47ML14_MERPO</name>
<dbReference type="EMBL" id="JAOPHQ010003698">
    <property type="protein sequence ID" value="KAK0142318.1"/>
    <property type="molecule type" value="Genomic_DNA"/>
</dbReference>
<evidence type="ECO:0000259" key="2">
    <source>
        <dbReference type="PROSITE" id="PS50878"/>
    </source>
</evidence>
<dbReference type="InterPro" id="IPR043502">
    <property type="entry name" value="DNA/RNA_pol_sf"/>
</dbReference>